<dbReference type="PROSITE" id="PS51257">
    <property type="entry name" value="PROKAR_LIPOPROTEIN"/>
    <property type="match status" value="1"/>
</dbReference>
<dbReference type="AlphaFoldDB" id="A0A6M8HNC1"/>
<protein>
    <recommendedName>
        <fullName evidence="4">Lipoprotein</fullName>
    </recommendedName>
</protein>
<dbReference type="KEGG" id="lck:HN018_07020"/>
<evidence type="ECO:0000256" key="1">
    <source>
        <dbReference type="SAM" id="SignalP"/>
    </source>
</evidence>
<evidence type="ECO:0000313" key="3">
    <source>
        <dbReference type="Proteomes" id="UP000500767"/>
    </source>
</evidence>
<name>A0A6M8HNC1_9PROT</name>
<keyword evidence="1" id="KW-0732">Signal</keyword>
<evidence type="ECO:0008006" key="4">
    <source>
        <dbReference type="Google" id="ProtNLM"/>
    </source>
</evidence>
<evidence type="ECO:0000313" key="2">
    <source>
        <dbReference type="EMBL" id="QKE89826.1"/>
    </source>
</evidence>
<reference evidence="2 3" key="1">
    <citation type="journal article" date="2014" name="World J. Microbiol. Biotechnol.">
        <title>Biodiversity and physiological characteristics of Antarctic and Arctic lichens-associated bacteria.</title>
        <authorList>
            <person name="Lee Y.M."/>
            <person name="Kim E.H."/>
            <person name="Lee H.K."/>
            <person name="Hong S.G."/>
        </authorList>
    </citation>
    <scope>NUCLEOTIDE SEQUENCE [LARGE SCALE GENOMIC DNA]</scope>
    <source>
        <strain evidence="2 3">PAMC 26569</strain>
    </source>
</reference>
<accession>A0A6M8HNC1</accession>
<proteinExistence type="predicted"/>
<dbReference type="EMBL" id="CP053708">
    <property type="protein sequence ID" value="QKE89826.1"/>
    <property type="molecule type" value="Genomic_DNA"/>
</dbReference>
<organism evidence="2 3">
    <name type="scientific">Lichenicola cladoniae</name>
    <dbReference type="NCBI Taxonomy" id="1484109"/>
    <lineage>
        <taxon>Bacteria</taxon>
        <taxon>Pseudomonadati</taxon>
        <taxon>Pseudomonadota</taxon>
        <taxon>Alphaproteobacteria</taxon>
        <taxon>Acetobacterales</taxon>
        <taxon>Acetobacteraceae</taxon>
        <taxon>Lichenicola</taxon>
    </lineage>
</organism>
<dbReference type="Proteomes" id="UP000500767">
    <property type="component" value="Chromosome"/>
</dbReference>
<dbReference type="RefSeq" id="WP_171834813.1">
    <property type="nucleotide sequence ID" value="NZ_CP053708.1"/>
</dbReference>
<feature type="signal peptide" evidence="1">
    <location>
        <begin position="1"/>
        <end position="33"/>
    </location>
</feature>
<keyword evidence="3" id="KW-1185">Reference proteome</keyword>
<gene>
    <name evidence="2" type="ORF">HN018_07020</name>
</gene>
<sequence>MTYRYSPKGINMFRTLAILIGCVALSGCAQTLAMTNAANADLANVEVQAAKLIAYYPVAKGLVVAGEVSLTLAGQPAAAAALEAGVTKVDAVVAQLQAAEDATNADAAAISALIVQVTAQTQTLVLQVAPVVKVVPTSATVLSATSVPAG</sequence>
<feature type="chain" id="PRO_5026988427" description="Lipoprotein" evidence="1">
    <location>
        <begin position="34"/>
        <end position="150"/>
    </location>
</feature>